<dbReference type="InterPro" id="IPR001296">
    <property type="entry name" value="Glyco_trans_1"/>
</dbReference>
<dbReference type="InterPro" id="IPR028098">
    <property type="entry name" value="Glyco_trans_4-like_N"/>
</dbReference>
<dbReference type="EMBL" id="FNLL01000002">
    <property type="protein sequence ID" value="SDT86339.1"/>
    <property type="molecule type" value="Genomic_DNA"/>
</dbReference>
<keyword evidence="4" id="KW-1185">Reference proteome</keyword>
<dbReference type="Proteomes" id="UP000199608">
    <property type="component" value="Unassembled WGS sequence"/>
</dbReference>
<accession>A0A1H2DU10</accession>
<dbReference type="CDD" id="cd03801">
    <property type="entry name" value="GT4_PimA-like"/>
    <property type="match status" value="1"/>
</dbReference>
<evidence type="ECO:0000259" key="1">
    <source>
        <dbReference type="Pfam" id="PF00534"/>
    </source>
</evidence>
<dbReference type="Pfam" id="PF00534">
    <property type="entry name" value="Glycos_transf_1"/>
    <property type="match status" value="1"/>
</dbReference>
<feature type="domain" description="Glycosyltransferase subfamily 4-like N-terminal" evidence="2">
    <location>
        <begin position="16"/>
        <end position="171"/>
    </location>
</feature>
<reference evidence="4" key="1">
    <citation type="submission" date="2016-10" db="EMBL/GenBank/DDBJ databases">
        <authorList>
            <person name="Varghese N."/>
            <person name="Submissions S."/>
        </authorList>
    </citation>
    <scope>NUCLEOTIDE SEQUENCE [LARGE SCALE GENOMIC DNA]</scope>
    <source>
        <strain evidence="4">DSM 3384</strain>
    </source>
</reference>
<dbReference type="GO" id="GO:0016757">
    <property type="term" value="F:glycosyltransferase activity"/>
    <property type="evidence" value="ECO:0007669"/>
    <property type="project" value="InterPro"/>
</dbReference>
<gene>
    <name evidence="3" type="ORF">SAMN04487931_102189</name>
</gene>
<evidence type="ECO:0000259" key="2">
    <source>
        <dbReference type="Pfam" id="PF13439"/>
    </source>
</evidence>
<feature type="domain" description="Glycosyl transferase family 1" evidence="1">
    <location>
        <begin position="195"/>
        <end position="345"/>
    </location>
</feature>
<protein>
    <submittedName>
        <fullName evidence="3">Glycosyltransferase involved in cell wall bisynthesis</fullName>
    </submittedName>
</protein>
<organism evidence="3 4">
    <name type="scientific">Desulfobacula phenolica</name>
    <dbReference type="NCBI Taxonomy" id="90732"/>
    <lineage>
        <taxon>Bacteria</taxon>
        <taxon>Pseudomonadati</taxon>
        <taxon>Thermodesulfobacteriota</taxon>
        <taxon>Desulfobacteria</taxon>
        <taxon>Desulfobacterales</taxon>
        <taxon>Desulfobacteraceae</taxon>
        <taxon>Desulfobacula</taxon>
    </lineage>
</organism>
<keyword evidence="3" id="KW-0808">Transferase</keyword>
<dbReference type="RefSeq" id="WP_092230425.1">
    <property type="nucleotide sequence ID" value="NZ_FNLL01000002.1"/>
</dbReference>
<evidence type="ECO:0000313" key="3">
    <source>
        <dbReference type="EMBL" id="SDT86339.1"/>
    </source>
</evidence>
<sequence>MKKIVFLHPSHWEQAMGGAELQISYLVKYFKNMGHEIHFIYEDQGNCVKNNENIKLHPLKKIRIRKKLGQRWFLYKKTINITLAKIQPDLIYTRLYSSWSGIAAVYSKKNKSMHIWALASDKDVQKKNIILSLFRPFDLIERNMVNKAFYNADRIIAQNIYQQKELFARYNRNSTIVPQMTPLVEETRIKKDAFPLQILWIANLKPLKRPEVFIRLSKKFAADKRCKFLIIGRMGNKYSQLIDSASQELKHFRYLGELSNNKVNDILCRSQILINTSYFEGFSNTFVQAWMRKVVVLSMNSNPNSILTDHKIGFVCPTLKELVEKLELLVSDDLLRADMSNKSYRFAVQNHTFEKNISKVSDLMNL</sequence>
<evidence type="ECO:0000313" key="4">
    <source>
        <dbReference type="Proteomes" id="UP000199608"/>
    </source>
</evidence>
<name>A0A1H2DU10_9BACT</name>
<dbReference type="Pfam" id="PF13439">
    <property type="entry name" value="Glyco_transf_4"/>
    <property type="match status" value="1"/>
</dbReference>
<dbReference type="PANTHER" id="PTHR12526">
    <property type="entry name" value="GLYCOSYLTRANSFERASE"/>
    <property type="match status" value="1"/>
</dbReference>
<dbReference type="AlphaFoldDB" id="A0A1H2DU10"/>
<proteinExistence type="predicted"/>
<dbReference type="Gene3D" id="3.40.50.2000">
    <property type="entry name" value="Glycogen Phosphorylase B"/>
    <property type="match status" value="2"/>
</dbReference>
<dbReference type="SUPFAM" id="SSF53756">
    <property type="entry name" value="UDP-Glycosyltransferase/glycogen phosphorylase"/>
    <property type="match status" value="1"/>
</dbReference>